<gene>
    <name evidence="2" type="ORF">MNODULE_14220</name>
</gene>
<feature type="transmembrane region" description="Helical" evidence="1">
    <location>
        <begin position="249"/>
        <end position="268"/>
    </location>
</feature>
<feature type="transmembrane region" description="Helical" evidence="1">
    <location>
        <begin position="116"/>
        <end position="139"/>
    </location>
</feature>
<sequence length="513" mass="53998">MNVKNRLQSLLIRPGDLNAFFGLVVDNMTQLVIMAAILVGIFQFPREIVYGRMIPGSAIGVFVGDLAYTIMAIRLARRTGRSDITAMPLGIDTPSLFAFTFGVIGPAYVATNDAALAWKISTAVIILVGLVKTAGAFLGPMIQRAVPRAGLLGPIAAVALLLIAFLPLLKIIQMPLVGFFSLIVILTCIVGKIPFPFRIPAAFAAVVLGILLSHLLGLFGLGHEAALHETAAGALPLPTLAFLEGLPHVLAYLPIALPFAIIVIIGGIDVTESAAAAGDEYDTRSILLTSGLSTVASGLCGGVVQTTPYIGHPAYKEMGGGAGYTLATALFIGLAGIFGFLGNVVDLLPEAAVAPILVFIGLEITAQAFAATPKEHYKAVAFAFLPVIAAVILIQMNSLLGNLGKSSSDLQGETALTYQAMLFLSNGFIVSSLLWGGALAEIIDRRLRRAALFFGAAGALALFGVIHSPFEDGRLFFPWGIETIYPFRIAAAYGLMAAFLVGMAFQRNQDKSR</sequence>
<proteinExistence type="predicted"/>
<keyword evidence="1" id="KW-1133">Transmembrane helix</keyword>
<keyword evidence="1" id="KW-0812">Transmembrane</keyword>
<dbReference type="PANTHER" id="PTHR31610">
    <property type="entry name" value="SLR0360 PROTEIN"/>
    <property type="match status" value="1"/>
</dbReference>
<organism evidence="2 3">
    <name type="scientific">Candidatus Manganitrophus noduliformans</name>
    <dbReference type="NCBI Taxonomy" id="2606439"/>
    <lineage>
        <taxon>Bacteria</taxon>
        <taxon>Pseudomonadati</taxon>
        <taxon>Nitrospirota</taxon>
        <taxon>Nitrospiria</taxon>
        <taxon>Candidatus Troglogloeales</taxon>
        <taxon>Candidatus Manganitrophaceae</taxon>
        <taxon>Candidatus Manganitrophus</taxon>
    </lineage>
</organism>
<comment type="caution">
    <text evidence="2">The sequence shown here is derived from an EMBL/GenBank/DDBJ whole genome shotgun (WGS) entry which is preliminary data.</text>
</comment>
<name>A0A7X6DRA6_9BACT</name>
<evidence type="ECO:0000313" key="2">
    <source>
        <dbReference type="EMBL" id="NKE71900.1"/>
    </source>
</evidence>
<dbReference type="Proteomes" id="UP000534783">
    <property type="component" value="Unassembled WGS sequence"/>
</dbReference>
<feature type="transmembrane region" description="Helical" evidence="1">
    <location>
        <begin position="450"/>
        <end position="470"/>
    </location>
</feature>
<feature type="transmembrane region" description="Helical" evidence="1">
    <location>
        <begin position="416"/>
        <end position="438"/>
    </location>
</feature>
<protein>
    <submittedName>
        <fullName evidence="2">MFS transporter</fullName>
    </submittedName>
</protein>
<feature type="transmembrane region" description="Helical" evidence="1">
    <location>
        <begin position="485"/>
        <end position="505"/>
    </location>
</feature>
<feature type="transmembrane region" description="Helical" evidence="1">
    <location>
        <begin position="351"/>
        <end position="372"/>
    </location>
</feature>
<dbReference type="AlphaFoldDB" id="A0A7X6DRA6"/>
<feature type="transmembrane region" description="Helical" evidence="1">
    <location>
        <begin position="202"/>
        <end position="221"/>
    </location>
</feature>
<dbReference type="PANTHER" id="PTHR31610:SF0">
    <property type="entry name" value="SLC26A_SULP TRANSPORTER DOMAIN-CONTAINING PROTEIN"/>
    <property type="match status" value="1"/>
</dbReference>
<evidence type="ECO:0000313" key="3">
    <source>
        <dbReference type="Proteomes" id="UP000534783"/>
    </source>
</evidence>
<accession>A0A7X6DRA6</accession>
<feature type="transmembrane region" description="Helical" evidence="1">
    <location>
        <begin position="20"/>
        <end position="42"/>
    </location>
</feature>
<evidence type="ECO:0000256" key="1">
    <source>
        <dbReference type="SAM" id="Phobius"/>
    </source>
</evidence>
<feature type="transmembrane region" description="Helical" evidence="1">
    <location>
        <begin position="89"/>
        <end position="110"/>
    </location>
</feature>
<reference evidence="2 3" key="1">
    <citation type="journal article" date="2020" name="Nature">
        <title>Bacterial chemolithoautotrophy via manganese oxidation.</title>
        <authorList>
            <person name="Yu H."/>
            <person name="Leadbetter J.R."/>
        </authorList>
    </citation>
    <scope>NUCLEOTIDE SEQUENCE [LARGE SCALE GENOMIC DNA]</scope>
    <source>
        <strain evidence="2 3">Mn-1</strain>
    </source>
</reference>
<feature type="transmembrane region" description="Helical" evidence="1">
    <location>
        <begin position="175"/>
        <end position="195"/>
    </location>
</feature>
<feature type="transmembrane region" description="Helical" evidence="1">
    <location>
        <begin position="379"/>
        <end position="396"/>
    </location>
</feature>
<feature type="transmembrane region" description="Helical" evidence="1">
    <location>
        <begin position="54"/>
        <end position="77"/>
    </location>
</feature>
<feature type="transmembrane region" description="Helical" evidence="1">
    <location>
        <begin position="151"/>
        <end position="169"/>
    </location>
</feature>
<feature type="transmembrane region" description="Helical" evidence="1">
    <location>
        <begin position="324"/>
        <end position="345"/>
    </location>
</feature>
<keyword evidence="3" id="KW-1185">Reference proteome</keyword>
<keyword evidence="1" id="KW-0472">Membrane</keyword>
<dbReference type="EMBL" id="VTOW01000002">
    <property type="protein sequence ID" value="NKE71900.1"/>
    <property type="molecule type" value="Genomic_DNA"/>
</dbReference>